<dbReference type="Pfam" id="PF13499">
    <property type="entry name" value="EF-hand_7"/>
    <property type="match status" value="1"/>
</dbReference>
<reference evidence="6 7" key="1">
    <citation type="journal article" date="2020" name="bioRxiv">
        <title>Sequence and annotation of 42 cannabis genomes reveals extensive copy number variation in cannabinoid synthesis and pathogen resistance genes.</title>
        <authorList>
            <person name="Mckernan K.J."/>
            <person name="Helbert Y."/>
            <person name="Kane L.T."/>
            <person name="Ebling H."/>
            <person name="Zhang L."/>
            <person name="Liu B."/>
            <person name="Eaton Z."/>
            <person name="Mclaughlin S."/>
            <person name="Kingan S."/>
            <person name="Baybayan P."/>
            <person name="Concepcion G."/>
            <person name="Jordan M."/>
            <person name="Riva A."/>
            <person name="Barbazuk W."/>
            <person name="Harkins T."/>
        </authorList>
    </citation>
    <scope>NUCLEOTIDE SEQUENCE [LARGE SCALE GENOMIC DNA]</scope>
    <source>
        <strain evidence="7">cv. Jamaican Lion 4</strain>
        <tissue evidence="6">Leaf</tissue>
    </source>
</reference>
<dbReference type="AlphaFoldDB" id="A0A7J6H860"/>
<evidence type="ECO:0000256" key="2">
    <source>
        <dbReference type="ARBA" id="ARBA00022723"/>
    </source>
</evidence>
<comment type="caution">
    <text evidence="6">The sequence shown here is derived from an EMBL/GenBank/DDBJ whole genome shotgun (WGS) entry which is preliminary data.</text>
</comment>
<evidence type="ECO:0000256" key="3">
    <source>
        <dbReference type="ARBA" id="ARBA00022737"/>
    </source>
</evidence>
<keyword evidence="4" id="KW-0106">Calcium</keyword>
<dbReference type="InterPro" id="IPR002048">
    <property type="entry name" value="EF_hand_dom"/>
</dbReference>
<dbReference type="Proteomes" id="UP000583929">
    <property type="component" value="Unassembled WGS sequence"/>
</dbReference>
<dbReference type="PROSITE" id="PS00018">
    <property type="entry name" value="EF_HAND_1"/>
    <property type="match status" value="2"/>
</dbReference>
<keyword evidence="3" id="KW-0677">Repeat</keyword>
<comment type="function">
    <text evidence="1">Potential calcium sensor.</text>
</comment>
<evidence type="ECO:0000313" key="6">
    <source>
        <dbReference type="EMBL" id="KAF4390768.1"/>
    </source>
</evidence>
<evidence type="ECO:0000256" key="1">
    <source>
        <dbReference type="ARBA" id="ARBA00003291"/>
    </source>
</evidence>
<keyword evidence="7" id="KW-1185">Reference proteome</keyword>
<accession>A0A7J6H860</accession>
<dbReference type="EMBL" id="JAATIQ010000062">
    <property type="protein sequence ID" value="KAF4390768.1"/>
    <property type="molecule type" value="Genomic_DNA"/>
</dbReference>
<dbReference type="PANTHER" id="PTHR10891">
    <property type="entry name" value="EF-HAND CALCIUM-BINDING DOMAIN CONTAINING PROTEIN"/>
    <property type="match status" value="1"/>
</dbReference>
<dbReference type="InterPro" id="IPR039647">
    <property type="entry name" value="EF_hand_pair_protein_CML-like"/>
</dbReference>
<organism evidence="6 7">
    <name type="scientific">Cannabis sativa</name>
    <name type="common">Hemp</name>
    <name type="synonym">Marijuana</name>
    <dbReference type="NCBI Taxonomy" id="3483"/>
    <lineage>
        <taxon>Eukaryota</taxon>
        <taxon>Viridiplantae</taxon>
        <taxon>Streptophyta</taxon>
        <taxon>Embryophyta</taxon>
        <taxon>Tracheophyta</taxon>
        <taxon>Spermatophyta</taxon>
        <taxon>Magnoliopsida</taxon>
        <taxon>eudicotyledons</taxon>
        <taxon>Gunneridae</taxon>
        <taxon>Pentapetalae</taxon>
        <taxon>rosids</taxon>
        <taxon>fabids</taxon>
        <taxon>Rosales</taxon>
        <taxon>Cannabaceae</taxon>
        <taxon>Cannabis</taxon>
    </lineage>
</organism>
<dbReference type="FunFam" id="1.10.238.10:FF:000302">
    <property type="entry name" value="Probable calcium-binding protein CML46"/>
    <property type="match status" value="1"/>
</dbReference>
<dbReference type="PROSITE" id="PS50222">
    <property type="entry name" value="EF_HAND_2"/>
    <property type="match status" value="2"/>
</dbReference>
<evidence type="ECO:0000313" key="7">
    <source>
        <dbReference type="Proteomes" id="UP000583929"/>
    </source>
</evidence>
<dbReference type="SUPFAM" id="SSF47473">
    <property type="entry name" value="EF-hand"/>
    <property type="match status" value="1"/>
</dbReference>
<feature type="domain" description="EF-hand" evidence="5">
    <location>
        <begin position="130"/>
        <end position="165"/>
    </location>
</feature>
<dbReference type="SMART" id="SM00054">
    <property type="entry name" value="EFh"/>
    <property type="match status" value="2"/>
</dbReference>
<protein>
    <recommendedName>
        <fullName evidence="5">EF-hand domain-containing protein</fullName>
    </recommendedName>
</protein>
<keyword evidence="2" id="KW-0479">Metal-binding</keyword>
<evidence type="ECO:0000259" key="5">
    <source>
        <dbReference type="PROSITE" id="PS50222"/>
    </source>
</evidence>
<name>A0A7J6H860_CANSA</name>
<gene>
    <name evidence="6" type="ORF">G4B88_015658</name>
</gene>
<dbReference type="GO" id="GO:0005509">
    <property type="term" value="F:calcium ion binding"/>
    <property type="evidence" value="ECO:0007669"/>
    <property type="project" value="InterPro"/>
</dbReference>
<dbReference type="InterPro" id="IPR018247">
    <property type="entry name" value="EF_Hand_1_Ca_BS"/>
</dbReference>
<sequence>MEKTTTTISSSSNVNTQYFPIFALVQFFLMLIPDWEQIISDVLPRLKSLFESKSCLENSKSRVEENFNPELDHDEPKLLTLAEKGDEKLNREDLETVMESLGLVCSPESEELKNSFGSDELSGLFEDEEPSLEEIKQAFDVFDQNKDGFIDAMELKRVLCILGLKEGSEIDNCNKMIKSCDANRDGKIDFNEFIKIFKKKNVCLNVGSTAERA</sequence>
<evidence type="ECO:0000256" key="4">
    <source>
        <dbReference type="ARBA" id="ARBA00022837"/>
    </source>
</evidence>
<dbReference type="CDD" id="cd00051">
    <property type="entry name" value="EFh"/>
    <property type="match status" value="1"/>
</dbReference>
<dbReference type="Gene3D" id="1.10.238.10">
    <property type="entry name" value="EF-hand"/>
    <property type="match status" value="1"/>
</dbReference>
<feature type="domain" description="EF-hand" evidence="5">
    <location>
        <begin position="168"/>
        <end position="203"/>
    </location>
</feature>
<dbReference type="InterPro" id="IPR011992">
    <property type="entry name" value="EF-hand-dom_pair"/>
</dbReference>
<proteinExistence type="predicted"/>